<feature type="region of interest" description="Disordered" evidence="1">
    <location>
        <begin position="93"/>
        <end position="122"/>
    </location>
</feature>
<keyword evidence="3" id="KW-1185">Reference proteome</keyword>
<protein>
    <submittedName>
        <fullName evidence="2">Uncharacterized protein</fullName>
    </submittedName>
</protein>
<organism evidence="2 3">
    <name type="scientific">Staphylotrichum longicolle</name>
    <dbReference type="NCBI Taxonomy" id="669026"/>
    <lineage>
        <taxon>Eukaryota</taxon>
        <taxon>Fungi</taxon>
        <taxon>Dikarya</taxon>
        <taxon>Ascomycota</taxon>
        <taxon>Pezizomycotina</taxon>
        <taxon>Sordariomycetes</taxon>
        <taxon>Sordariomycetidae</taxon>
        <taxon>Sordariales</taxon>
        <taxon>Chaetomiaceae</taxon>
        <taxon>Staphylotrichum</taxon>
    </lineage>
</organism>
<accession>A0AAD4ERU5</accession>
<reference evidence="2" key="1">
    <citation type="submission" date="2023-02" db="EMBL/GenBank/DDBJ databases">
        <authorList>
            <person name="Palmer J.M."/>
        </authorList>
    </citation>
    <scope>NUCLEOTIDE SEQUENCE</scope>
    <source>
        <strain evidence="2">FW57</strain>
    </source>
</reference>
<evidence type="ECO:0000313" key="2">
    <source>
        <dbReference type="EMBL" id="KAG7286364.1"/>
    </source>
</evidence>
<evidence type="ECO:0000313" key="3">
    <source>
        <dbReference type="Proteomes" id="UP001197093"/>
    </source>
</evidence>
<gene>
    <name evidence="2" type="ORF">NEMBOFW57_008673</name>
</gene>
<dbReference type="EMBL" id="JAHCVI010000004">
    <property type="protein sequence ID" value="KAG7286364.1"/>
    <property type="molecule type" value="Genomic_DNA"/>
</dbReference>
<sequence length="152" mass="15502">MAQTTSTCGADYIVDACLESENSKLAKCTDTDYECKCNQWINIMTCYNNCPNDPRQFSAGGQRDIFCGYASQFPSNKATTVAVTQTGTATAAQNTQNANTNEKATSATETATGSGTATATGAGATKTNNAADLALNAGGVLAAVAGVAAFVL</sequence>
<dbReference type="Proteomes" id="UP001197093">
    <property type="component" value="Unassembled WGS sequence"/>
</dbReference>
<comment type="caution">
    <text evidence="2">The sequence shown here is derived from an EMBL/GenBank/DDBJ whole genome shotgun (WGS) entry which is preliminary data.</text>
</comment>
<evidence type="ECO:0000256" key="1">
    <source>
        <dbReference type="SAM" id="MobiDB-lite"/>
    </source>
</evidence>
<proteinExistence type="predicted"/>
<dbReference type="AlphaFoldDB" id="A0AAD4ERU5"/>
<name>A0AAD4ERU5_9PEZI</name>